<dbReference type="GO" id="GO:0000226">
    <property type="term" value="P:microtubule cytoskeleton organization"/>
    <property type="evidence" value="ECO:0007669"/>
    <property type="project" value="TreeGrafter"/>
</dbReference>
<dbReference type="GO" id="GO:0045494">
    <property type="term" value="P:photoreceptor cell maintenance"/>
    <property type="evidence" value="ECO:0007669"/>
    <property type="project" value="TreeGrafter"/>
</dbReference>
<dbReference type="GO" id="GO:0120200">
    <property type="term" value="C:rod photoreceptor outer segment"/>
    <property type="evidence" value="ECO:0007669"/>
    <property type="project" value="TreeGrafter"/>
</dbReference>
<keyword evidence="3" id="KW-1185">Reference proteome</keyword>
<reference evidence="2 3" key="1">
    <citation type="submission" date="2018-10" db="EMBL/GenBank/DDBJ databases">
        <title>Improved assembly of the deer mouse Peromyscus maniculatus genome.</title>
        <authorList>
            <person name="Lassance J.-M."/>
            <person name="Hoekstra H.E."/>
        </authorList>
    </citation>
    <scope>NUCLEOTIDE SEQUENCE [LARGE SCALE GENOMIC DNA]</scope>
</reference>
<dbReference type="Ensembl" id="ENSPEMT00000023277.2">
    <property type="protein sequence ID" value="ENSPEMP00000018944.1"/>
    <property type="gene ID" value="ENSPEMG00000017367.2"/>
</dbReference>
<evidence type="ECO:0000256" key="1">
    <source>
        <dbReference type="SAM" id="MobiDB-lite"/>
    </source>
</evidence>
<dbReference type="GO" id="GO:0120206">
    <property type="term" value="C:photoreceptor distal connecting cilium"/>
    <property type="evidence" value="ECO:0007669"/>
    <property type="project" value="TreeGrafter"/>
</dbReference>
<proteinExistence type="predicted"/>
<feature type="region of interest" description="Disordered" evidence="1">
    <location>
        <begin position="235"/>
        <end position="254"/>
    </location>
</feature>
<name>A0A8C8VXS7_PERMB</name>
<sequence length="546" mass="61853">MDGSRRVRATSVLPRYSPPCLFTGHLSTKSNAAVDCSVPVSVRTSIKYADQQRKKKLKKELARCEKEFKLSKYAMQSNSKMNTKSLYNSFQKPAGEPQGQDMLIEEVTRYPSFSKSFIPSSDGLHLSQPELNKILLNGTQKHPSTSPPRHPGAGHGCDRRPRSAFPSTHRFHLVISKTPSGDLLEKHSDLFSNKQLPFTPRTLKTEAKSFLSQYRYYTPARRRKEFPDERIEAETQTELSSFNSESGTVETKDSEVNLTQVPNYMTNDAEDQISPLPSQEENVDWVGIQDGTLQRSSETTLCELSTQLSSDSKIYSDEEELLYLNFMENVTDEILKLGLFTNRFLEQLFERHIRQNKHQLEEGKMRCLLHSLMVDLGCIVAEEPAKQKDFRKLSQLDFQKALISKQTKLTSEDTVIEQERQQFQEALDMLSSVPKDKTKMFSLPGEFLIPGHKSKYSDGVIIQQVSDETDLEASTCDENNPSLSDQETSVHIIEGDSDAERIETSRELCCLSSTSLSPYVQFPSVKGGSNHDESLTLKIMEMSIED</sequence>
<dbReference type="GO" id="GO:0036064">
    <property type="term" value="C:ciliary basal body"/>
    <property type="evidence" value="ECO:0007669"/>
    <property type="project" value="TreeGrafter"/>
</dbReference>
<evidence type="ECO:0000313" key="3">
    <source>
        <dbReference type="Proteomes" id="UP000694547"/>
    </source>
</evidence>
<protein>
    <submittedName>
        <fullName evidence="2">Spermatogenesis associated 7</fullName>
    </submittedName>
</protein>
<reference evidence="2" key="2">
    <citation type="submission" date="2025-08" db="UniProtKB">
        <authorList>
            <consortium name="Ensembl"/>
        </authorList>
    </citation>
    <scope>IDENTIFICATION</scope>
</reference>
<dbReference type="PANTHER" id="PTHR14917">
    <property type="entry name" value="SPERMATOGENESIS-ASSOCIATED PROTEIN 7"/>
    <property type="match status" value="1"/>
</dbReference>
<evidence type="ECO:0000313" key="2">
    <source>
        <dbReference type="Ensembl" id="ENSPEMP00000018944.1"/>
    </source>
</evidence>
<dbReference type="PANTHER" id="PTHR14917:SF2">
    <property type="entry name" value="SPERMATOGENESIS-ASSOCIATED PROTEIN 7"/>
    <property type="match status" value="1"/>
</dbReference>
<reference evidence="2" key="3">
    <citation type="submission" date="2025-09" db="UniProtKB">
        <authorList>
            <consortium name="Ensembl"/>
        </authorList>
    </citation>
    <scope>IDENTIFICATION</scope>
</reference>
<dbReference type="Proteomes" id="UP000694547">
    <property type="component" value="Chromosome 14"/>
</dbReference>
<dbReference type="AlphaFoldDB" id="A0A8C8VXS7"/>
<dbReference type="GeneTree" id="ENSGT00390000014113"/>
<dbReference type="GO" id="GO:0005930">
    <property type="term" value="C:axoneme"/>
    <property type="evidence" value="ECO:0007669"/>
    <property type="project" value="TreeGrafter"/>
</dbReference>
<dbReference type="Pfam" id="PF15244">
    <property type="entry name" value="HSD3"/>
    <property type="match status" value="1"/>
</dbReference>
<organism evidence="2 3">
    <name type="scientific">Peromyscus maniculatus bairdii</name>
    <name type="common">Prairie deer mouse</name>
    <dbReference type="NCBI Taxonomy" id="230844"/>
    <lineage>
        <taxon>Eukaryota</taxon>
        <taxon>Metazoa</taxon>
        <taxon>Chordata</taxon>
        <taxon>Craniata</taxon>
        <taxon>Vertebrata</taxon>
        <taxon>Euteleostomi</taxon>
        <taxon>Mammalia</taxon>
        <taxon>Eutheria</taxon>
        <taxon>Euarchontoglires</taxon>
        <taxon>Glires</taxon>
        <taxon>Rodentia</taxon>
        <taxon>Myomorpha</taxon>
        <taxon>Muroidea</taxon>
        <taxon>Cricetidae</taxon>
        <taxon>Neotominae</taxon>
        <taxon>Peromyscus</taxon>
    </lineage>
</organism>
<accession>A0A8C8VXS7</accession>
<feature type="region of interest" description="Disordered" evidence="1">
    <location>
        <begin position="138"/>
        <end position="163"/>
    </location>
</feature>
<feature type="compositionally biased region" description="Polar residues" evidence="1">
    <location>
        <begin position="235"/>
        <end position="249"/>
    </location>
</feature>
<dbReference type="InterPro" id="IPR029357">
    <property type="entry name" value="SPATA7"/>
</dbReference>